<dbReference type="Pfam" id="PF11878">
    <property type="entry name" value="DOCK_C-D_N"/>
    <property type="match status" value="1"/>
</dbReference>
<dbReference type="PROSITE" id="PS50003">
    <property type="entry name" value="PH_DOMAIN"/>
    <property type="match status" value="1"/>
</dbReference>
<dbReference type="GO" id="GO:0007264">
    <property type="term" value="P:small GTPase-mediated signal transduction"/>
    <property type="evidence" value="ECO:0007669"/>
    <property type="project" value="InterPro"/>
</dbReference>
<feature type="compositionally biased region" description="Low complexity" evidence="1">
    <location>
        <begin position="101"/>
        <end position="110"/>
    </location>
</feature>
<dbReference type="InterPro" id="IPR021816">
    <property type="entry name" value="DOCK_C/D_N"/>
</dbReference>
<keyword evidence="4" id="KW-1185">Reference proteome</keyword>
<dbReference type="PANTHER" id="PTHR23317">
    <property type="entry name" value="DEDICATOR OF CYTOKINESIS DOCK"/>
    <property type="match status" value="1"/>
</dbReference>
<feature type="region of interest" description="Disordered" evidence="1">
    <location>
        <begin position="65"/>
        <end position="113"/>
    </location>
</feature>
<evidence type="ECO:0000256" key="1">
    <source>
        <dbReference type="SAM" id="MobiDB-lite"/>
    </source>
</evidence>
<reference evidence="4" key="1">
    <citation type="submission" date="2014-01" db="EMBL/GenBank/DDBJ databases">
        <title>The Genome Sequence of Anopheles melas CM1001059_A (V2).</title>
        <authorList>
            <consortium name="The Broad Institute Genomics Platform"/>
            <person name="Neafsey D.E."/>
            <person name="Besansky N."/>
            <person name="Howell P."/>
            <person name="Walton C."/>
            <person name="Young S.K."/>
            <person name="Zeng Q."/>
            <person name="Gargeya S."/>
            <person name="Fitzgerald M."/>
            <person name="Haas B."/>
            <person name="Abouelleil A."/>
            <person name="Allen A.W."/>
            <person name="Alvarado L."/>
            <person name="Arachchi H.M."/>
            <person name="Berlin A.M."/>
            <person name="Chapman S.B."/>
            <person name="Gainer-Dewar J."/>
            <person name="Goldberg J."/>
            <person name="Griggs A."/>
            <person name="Gujja S."/>
            <person name="Hansen M."/>
            <person name="Howarth C."/>
            <person name="Imamovic A."/>
            <person name="Ireland A."/>
            <person name="Larimer J."/>
            <person name="McCowan C."/>
            <person name="Murphy C."/>
            <person name="Pearson M."/>
            <person name="Poon T.W."/>
            <person name="Priest M."/>
            <person name="Roberts A."/>
            <person name="Saif S."/>
            <person name="Shea T."/>
            <person name="Sisk P."/>
            <person name="Sykes S."/>
            <person name="Wortman J."/>
            <person name="Nusbaum C."/>
            <person name="Birren B."/>
        </authorList>
    </citation>
    <scope>NUCLEOTIDE SEQUENCE [LARGE SCALE GENOMIC DNA]</scope>
    <source>
        <strain evidence="4">CM1001059</strain>
    </source>
</reference>
<feature type="compositionally biased region" description="Polar residues" evidence="1">
    <location>
        <begin position="67"/>
        <end position="100"/>
    </location>
</feature>
<dbReference type="GO" id="GO:0005085">
    <property type="term" value="F:guanyl-nucleotide exchange factor activity"/>
    <property type="evidence" value="ECO:0007669"/>
    <property type="project" value="InterPro"/>
</dbReference>
<reference evidence="3" key="2">
    <citation type="submission" date="2020-05" db="UniProtKB">
        <authorList>
            <consortium name="EnsemblMetazoa"/>
        </authorList>
    </citation>
    <scope>IDENTIFICATION</scope>
    <source>
        <strain evidence="3">CM1001059</strain>
    </source>
</reference>
<dbReference type="Pfam" id="PF00169">
    <property type="entry name" value="PH"/>
    <property type="match status" value="1"/>
</dbReference>
<feature type="domain" description="PH" evidence="2">
    <location>
        <begin position="186"/>
        <end position="301"/>
    </location>
</feature>
<dbReference type="AlphaFoldDB" id="A0A182UJN8"/>
<dbReference type="Proteomes" id="UP000075902">
    <property type="component" value="Unassembled WGS sequence"/>
</dbReference>
<protein>
    <recommendedName>
        <fullName evidence="2">PH domain-containing protein</fullName>
    </recommendedName>
</protein>
<proteinExistence type="predicted"/>
<dbReference type="PANTHER" id="PTHR23317:SF26">
    <property type="entry name" value="ZIZIMIN, ISOFORM K"/>
    <property type="match status" value="1"/>
</dbReference>
<dbReference type="VEuPathDB" id="VectorBase:AMEC021601"/>
<name>A0A182UJN8_9DIPT</name>
<dbReference type="CDD" id="cd13267">
    <property type="entry name" value="PH_DOCK-D"/>
    <property type="match status" value="1"/>
</dbReference>
<dbReference type="SMART" id="SM00233">
    <property type="entry name" value="PH"/>
    <property type="match status" value="1"/>
</dbReference>
<dbReference type="InterPro" id="IPR001849">
    <property type="entry name" value="PH_domain"/>
</dbReference>
<evidence type="ECO:0000259" key="2">
    <source>
        <dbReference type="PROSITE" id="PS50003"/>
    </source>
</evidence>
<dbReference type="Gene3D" id="2.30.29.30">
    <property type="entry name" value="Pleckstrin-homology domain (PH domain)/Phosphotyrosine-binding domain (PTB)"/>
    <property type="match status" value="1"/>
</dbReference>
<organism evidence="3 4">
    <name type="scientific">Anopheles melas</name>
    <dbReference type="NCBI Taxonomy" id="34690"/>
    <lineage>
        <taxon>Eukaryota</taxon>
        <taxon>Metazoa</taxon>
        <taxon>Ecdysozoa</taxon>
        <taxon>Arthropoda</taxon>
        <taxon>Hexapoda</taxon>
        <taxon>Insecta</taxon>
        <taxon>Pterygota</taxon>
        <taxon>Neoptera</taxon>
        <taxon>Endopterygota</taxon>
        <taxon>Diptera</taxon>
        <taxon>Nematocera</taxon>
        <taxon>Culicoidea</taxon>
        <taxon>Culicidae</taxon>
        <taxon>Anophelinae</taxon>
        <taxon>Anopheles</taxon>
    </lineage>
</organism>
<dbReference type="InterPro" id="IPR011993">
    <property type="entry name" value="PH-like_dom_sf"/>
</dbReference>
<dbReference type="SUPFAM" id="SSF50729">
    <property type="entry name" value="PH domain-like"/>
    <property type="match status" value="1"/>
</dbReference>
<evidence type="ECO:0000313" key="3">
    <source>
        <dbReference type="EnsemblMetazoa" id="AMEC021601-PA"/>
    </source>
</evidence>
<dbReference type="InterPro" id="IPR026791">
    <property type="entry name" value="DOCK"/>
</dbReference>
<dbReference type="STRING" id="34690.A0A182UJN8"/>
<sequence>MLMECMWTKPIIVEPIDFEAFVVKNRTLIQNDPQRELLLYPNDDVSEILQPKKFRTVHSNIPGHVSQAATASTNGSSKRSGGTDSAASSQNGTPTSNRSQTSSASSSSSAGSGGGTAIGGLLLTRQALHTYNSPNHLIHYKYSKYGGTCYDLPRISPSEELREEVYEVDTDPDRLDEQMTRSQADTIAKQGYLFKGPDTNSDRMFAHIGSKSFKKRYCYLRQEIDGTYILELHKDEKQAEAKATIVMDFCTEVVPNPKKGRFCFELRMKMNEGQHGKSVTLAADDEAEMEDWLRKISSVLQQNKLQEDKRVASLERAAAPLATANASTATMPASPCSTMQYGTLKGLEQSMNPQLNRYARETDQSIAQARRDSRKRLFGGQQLLYLQSGGTVGGGGRGGGAAPLVVAGGVASAAALSRSEAFIEPYREQFGQRILIKCDALRFRLLGPIDGVNGPPVPDSDAPLCQVGHCGELHYQSIKFYFRLILLFTFYQRSR</sequence>
<evidence type="ECO:0000313" key="4">
    <source>
        <dbReference type="Proteomes" id="UP000075902"/>
    </source>
</evidence>
<dbReference type="EnsemblMetazoa" id="AMEC021601-RA">
    <property type="protein sequence ID" value="AMEC021601-PA"/>
    <property type="gene ID" value="AMEC021601"/>
</dbReference>
<accession>A0A182UJN8</accession>